<comment type="caution">
    <text evidence="3">The sequence shown here is derived from an EMBL/GenBank/DDBJ whole genome shotgun (WGS) entry which is preliminary data.</text>
</comment>
<gene>
    <name evidence="3" type="ORF">SE17_13335</name>
</gene>
<dbReference type="Pfam" id="PF13374">
    <property type="entry name" value="TPR_10"/>
    <property type="match status" value="1"/>
</dbReference>
<name>A0A0P9D1J8_9CHLR</name>
<evidence type="ECO:0000313" key="4">
    <source>
        <dbReference type="Proteomes" id="UP000050509"/>
    </source>
</evidence>
<dbReference type="EMBL" id="LJCR01000428">
    <property type="protein sequence ID" value="KPV52801.1"/>
    <property type="molecule type" value="Genomic_DNA"/>
</dbReference>
<dbReference type="PANTHER" id="PTHR10098:SF108">
    <property type="entry name" value="TETRATRICOPEPTIDE REPEAT PROTEIN 28"/>
    <property type="match status" value="1"/>
</dbReference>
<feature type="domain" description="CHAT" evidence="2">
    <location>
        <begin position="604"/>
        <end position="917"/>
    </location>
</feature>
<dbReference type="Gene3D" id="1.25.40.10">
    <property type="entry name" value="Tetratricopeptide repeat domain"/>
    <property type="match status" value="2"/>
</dbReference>
<dbReference type="SMART" id="SM00028">
    <property type="entry name" value="TPR"/>
    <property type="match status" value="4"/>
</dbReference>
<reference evidence="3 4" key="1">
    <citation type="submission" date="2015-09" db="EMBL/GenBank/DDBJ databases">
        <title>Draft genome sequence of Kouleothrix aurantiaca JCM 19913.</title>
        <authorList>
            <person name="Hemp J."/>
        </authorList>
    </citation>
    <scope>NUCLEOTIDE SEQUENCE [LARGE SCALE GENOMIC DNA]</scope>
    <source>
        <strain evidence="3 4">COM-B</strain>
    </source>
</reference>
<proteinExistence type="predicted"/>
<protein>
    <recommendedName>
        <fullName evidence="2">CHAT domain-containing protein</fullName>
    </recommendedName>
</protein>
<sequence>MGGQITCIEPPAESRKPVSVTIPLLPEQRLRYLCALTSWFDRTLLDALASDAGAEADALLASDLVLAVSDDAPMYQLQPSVRTLYLLKLRSETPLIELTLQTQLFEHFVQRLSEAAVGSAQRPALEEICFLHLARLALLLAEYMDWEAIAQRAEAVRALGPHQPEFQAHLTYYQGYVAIRTQRYQEGERTLAPLLARPEVSEPLRAYITLALGHRWWYQGEYAQAREFYEQALAAGRRADAPVAQAQATIALSMIYNDLGDLPRAHALASASLAIARSIPNRYRAAHALYEVGNNGLHMGHWPEAEAYCRAAIQLYEELGVEARLSMLYWNNGFLQHILGNEAASEASYMHTLERIDGAGAYELAMQLDTWLHLGLLYQSQGRWDEALAAYGHARALAKDHQHAQRLALIHYRCGNVFEAQGRLESAHTAYVQAIEGIERLLGTVKPEDIKLGLLGTVQHVYEAMVRLCLRLNSRAEAFGYVERARSRAFLDLLSTRPSNDDALLQKVRQRPVTLAEVQAALPAGTLLLEYFTIGVLPRGDSLANRVPPENTRLREQLTLVPQTLLFAITRERLDVFDLPLNPNTLRPQPGEPGPTARLLRDDLLPELYAQLLAPAARLLGQCSQLYLVPHGPLHHVPFLALHSAAGAPLLAAEGPAVALAPSATILLRSCLSRPRRRAYAHLALGYNNDQASTQPGALRQHSGVPLQYAEAEARHVARLIGGAAWAGPSPKSANLIMAGPHAQWLHIAGHAEYDPHEPLDSALYLGEGDRLTARRLLAELDLNADLVTLSACRSRVAPVGHGDELLGLQRAFLYAGAPAVVCALWETDDLVALLVMDRFYRGIVAGAPPAAALRDAQVAVRSLTGRELQATLDSWRSGDPVLAQALAHLPRVPDHLLDTQFYTAPRHWASFVLIGRAD</sequence>
<dbReference type="PROSITE" id="PS50005">
    <property type="entry name" value="TPR"/>
    <property type="match status" value="1"/>
</dbReference>
<organism evidence="3 4">
    <name type="scientific">Kouleothrix aurantiaca</name>
    <dbReference type="NCBI Taxonomy" id="186479"/>
    <lineage>
        <taxon>Bacteria</taxon>
        <taxon>Bacillati</taxon>
        <taxon>Chloroflexota</taxon>
        <taxon>Chloroflexia</taxon>
        <taxon>Chloroflexales</taxon>
        <taxon>Roseiflexineae</taxon>
        <taxon>Roseiflexaceae</taxon>
        <taxon>Kouleothrix</taxon>
    </lineage>
</organism>
<dbReference type="Proteomes" id="UP000050509">
    <property type="component" value="Unassembled WGS sequence"/>
</dbReference>
<dbReference type="AlphaFoldDB" id="A0A0P9D1J8"/>
<accession>A0A0P9D1J8</accession>
<evidence type="ECO:0000256" key="1">
    <source>
        <dbReference type="PROSITE-ProRule" id="PRU00339"/>
    </source>
</evidence>
<keyword evidence="1" id="KW-0802">TPR repeat</keyword>
<dbReference type="Pfam" id="PF12770">
    <property type="entry name" value="CHAT"/>
    <property type="match status" value="1"/>
</dbReference>
<evidence type="ECO:0000259" key="2">
    <source>
        <dbReference type="Pfam" id="PF12770"/>
    </source>
</evidence>
<feature type="repeat" description="TPR" evidence="1">
    <location>
        <begin position="368"/>
        <end position="401"/>
    </location>
</feature>
<dbReference type="PANTHER" id="PTHR10098">
    <property type="entry name" value="RAPSYN-RELATED"/>
    <property type="match status" value="1"/>
</dbReference>
<dbReference type="InterPro" id="IPR019734">
    <property type="entry name" value="TPR_rpt"/>
</dbReference>
<dbReference type="InterPro" id="IPR011990">
    <property type="entry name" value="TPR-like_helical_dom_sf"/>
</dbReference>
<dbReference type="Pfam" id="PF13424">
    <property type="entry name" value="TPR_12"/>
    <property type="match status" value="1"/>
</dbReference>
<dbReference type="InterPro" id="IPR024983">
    <property type="entry name" value="CHAT_dom"/>
</dbReference>
<dbReference type="PATRIC" id="fig|186479.3.peg.8242"/>
<dbReference type="SUPFAM" id="SSF48452">
    <property type="entry name" value="TPR-like"/>
    <property type="match status" value="1"/>
</dbReference>
<evidence type="ECO:0000313" key="3">
    <source>
        <dbReference type="EMBL" id="KPV52801.1"/>
    </source>
</evidence>
<keyword evidence="4" id="KW-1185">Reference proteome</keyword>